<evidence type="ECO:0000256" key="8">
    <source>
        <dbReference type="ARBA" id="ARBA00023277"/>
    </source>
</evidence>
<comment type="similarity">
    <text evidence="2">Belongs to the NmrA-type oxidoreductase family.</text>
</comment>
<dbReference type="InterPro" id="IPR008030">
    <property type="entry name" value="NmrA-like"/>
</dbReference>
<keyword evidence="9 10" id="KW-0624">Polysaccharide degradation</keyword>
<evidence type="ECO:0000313" key="12">
    <source>
        <dbReference type="EMBL" id="RLL96217.1"/>
    </source>
</evidence>
<evidence type="ECO:0000259" key="11">
    <source>
        <dbReference type="SMART" id="SM00656"/>
    </source>
</evidence>
<dbReference type="SUPFAM" id="SSF51735">
    <property type="entry name" value="NAD(P)-binding Rossmann-fold domains"/>
    <property type="match status" value="1"/>
</dbReference>
<comment type="caution">
    <text evidence="12">The sequence shown here is derived from an EMBL/GenBank/DDBJ whole genome shotgun (WGS) entry which is preliminary data.</text>
</comment>
<dbReference type="Gene3D" id="3.90.25.10">
    <property type="entry name" value="UDP-galactose 4-epimerase, domain 1"/>
    <property type="match status" value="1"/>
</dbReference>
<keyword evidence="6" id="KW-0521">NADP</keyword>
<dbReference type="FunFam" id="3.40.50.720:FF:000528">
    <property type="entry name" value="Nucleoside-diphosphate-sugar epimerase family protein"/>
    <property type="match status" value="1"/>
</dbReference>
<keyword evidence="4 10" id="KW-0964">Secreted</keyword>
<dbReference type="InterPro" id="IPR002022">
    <property type="entry name" value="Pec_lyase"/>
</dbReference>
<protein>
    <recommendedName>
        <fullName evidence="11">Pectate lyase domain-containing protein</fullName>
    </recommendedName>
</protein>
<comment type="subcellular location">
    <subcellularLocation>
        <location evidence="1 10">Secreted</location>
    </subcellularLocation>
</comment>
<keyword evidence="7 10" id="KW-0456">Lyase</keyword>
<dbReference type="GO" id="GO:0000272">
    <property type="term" value="P:polysaccharide catabolic process"/>
    <property type="evidence" value="ECO:0007669"/>
    <property type="project" value="UniProtKB-KW"/>
</dbReference>
<dbReference type="GO" id="GO:0005634">
    <property type="term" value="C:nucleus"/>
    <property type="evidence" value="ECO:0007669"/>
    <property type="project" value="TreeGrafter"/>
</dbReference>
<dbReference type="SUPFAM" id="SSF51126">
    <property type="entry name" value="Pectin lyase-like"/>
    <property type="match status" value="1"/>
</dbReference>
<dbReference type="InterPro" id="IPR012334">
    <property type="entry name" value="Pectin_lyas_fold"/>
</dbReference>
<keyword evidence="5" id="KW-0732">Signal</keyword>
<dbReference type="GO" id="GO:0016829">
    <property type="term" value="F:lyase activity"/>
    <property type="evidence" value="ECO:0007669"/>
    <property type="project" value="UniProtKB-KW"/>
</dbReference>
<keyword evidence="13" id="KW-1185">Reference proteome</keyword>
<dbReference type="Pfam" id="PF05368">
    <property type="entry name" value="NmrA"/>
    <property type="match status" value="1"/>
</dbReference>
<evidence type="ECO:0000256" key="2">
    <source>
        <dbReference type="ARBA" id="ARBA00006328"/>
    </source>
</evidence>
<reference evidence="12 13" key="1">
    <citation type="submission" date="2018-08" db="EMBL/GenBank/DDBJ databases">
        <title>Draft genome sequences of two Aspergillus turcosus clinical strains isolated from bronchoalveolar lavage fluid: one azole-susceptible and the other azole-resistant.</title>
        <authorList>
            <person name="Parent-Michaud M."/>
            <person name="Dufresne P.J."/>
            <person name="Fournier E."/>
            <person name="Martineau C."/>
            <person name="Moreira S."/>
            <person name="Perkins V."/>
            <person name="De Repentigny L."/>
            <person name="Dufresne S.F."/>
        </authorList>
    </citation>
    <scope>NUCLEOTIDE SEQUENCE [LARGE SCALE GENOMIC DNA]</scope>
    <source>
        <strain evidence="12">HMR AF 1038</strain>
    </source>
</reference>
<keyword evidence="8 10" id="KW-0119">Carbohydrate metabolism</keyword>
<evidence type="ECO:0000256" key="4">
    <source>
        <dbReference type="ARBA" id="ARBA00022525"/>
    </source>
</evidence>
<organism evidence="12 13">
    <name type="scientific">Aspergillus turcosus</name>
    <dbReference type="NCBI Taxonomy" id="1245748"/>
    <lineage>
        <taxon>Eukaryota</taxon>
        <taxon>Fungi</taxon>
        <taxon>Dikarya</taxon>
        <taxon>Ascomycota</taxon>
        <taxon>Pezizomycotina</taxon>
        <taxon>Eurotiomycetes</taxon>
        <taxon>Eurotiomycetidae</taxon>
        <taxon>Eurotiales</taxon>
        <taxon>Aspergillaceae</taxon>
        <taxon>Aspergillus</taxon>
        <taxon>Aspergillus subgen. Fumigati</taxon>
    </lineage>
</organism>
<dbReference type="Gene3D" id="3.40.50.720">
    <property type="entry name" value="NAD(P)-binding Rossmann-like Domain"/>
    <property type="match status" value="1"/>
</dbReference>
<proteinExistence type="inferred from homology"/>
<evidence type="ECO:0000256" key="3">
    <source>
        <dbReference type="ARBA" id="ARBA00010980"/>
    </source>
</evidence>
<dbReference type="GO" id="GO:0005576">
    <property type="term" value="C:extracellular region"/>
    <property type="evidence" value="ECO:0007669"/>
    <property type="project" value="UniProtKB-SubCell"/>
</dbReference>
<dbReference type="Proteomes" id="UP000215289">
    <property type="component" value="Unassembled WGS sequence"/>
</dbReference>
<dbReference type="OrthoDB" id="9997102at2759"/>
<dbReference type="Pfam" id="PF00544">
    <property type="entry name" value="Pectate_lyase_4"/>
    <property type="match status" value="1"/>
</dbReference>
<name>A0A397H571_9EURO</name>
<dbReference type="Gene3D" id="2.160.20.10">
    <property type="entry name" value="Single-stranded right-handed beta-helix, Pectin lyase-like"/>
    <property type="match status" value="1"/>
</dbReference>
<gene>
    <name evidence="12" type="ORF">CFD26_105367</name>
</gene>
<dbReference type="PANTHER" id="PTHR42748">
    <property type="entry name" value="NITROGEN METABOLITE REPRESSION PROTEIN NMRA FAMILY MEMBER"/>
    <property type="match status" value="1"/>
</dbReference>
<dbReference type="EMBL" id="NIDN02000119">
    <property type="protein sequence ID" value="RLL96217.1"/>
    <property type="molecule type" value="Genomic_DNA"/>
</dbReference>
<comment type="similarity">
    <text evidence="3 10">Belongs to the polysaccharide lyase 1 family.</text>
</comment>
<sequence length="630" mass="70661">MAQASPPIPAPTMMTFIDYFYVTDDTPRVILIDRTWDFTGTEGTTSGKCCSMPSTTVYSGGTSKGQAWIQDHCDGGSWVSCNKGVIKGKGLRVRNGNKNVIIQNIHITKLNPQYVWGFDAITLDNEDMIWINHNKVCLHIPERSAPLTKKISLIGRQFIVTGWGKAGRVTISNNEFDGQTPWSASCNVKHYWTLLLVGEQDYYTFEGNWLHDVFGRAPHMGTDHTSSQIFFHSVNNYFQTIDGHAFDIDTNTWVLLEGNYFANVNTPLTETSLMAGGKLYTTSTVSAAGACLDQLGYICEWNRLVGSGPWQDRTDAPVKAKAATYKNSLVAIMLWRMCKQGGAVINALLAEDADMEILAVTRNPQSGAAKKLAGKSPKIKIVQGDLDDPVGIFGNACQVSSEPIWGVFSVQVPMGQGQTVEKEERQGKALIDEALAQKVQHFVYTSVDRGGDASIDNATNIPHFISKHRIEQHLFERTKAGAMSWTVLRPVFFFDNITPDFMGRFVVTAWDAYLQGKPLQCIAVSDIGYFAAQAFLNPAEYRNRCLSLAGDVLTYEHMQEVMRRKTGREAPTTFRVVCYMVMWMVRDMRLMFEWFYAHGYRADIPGLRQMHPGLKDFEKWLEEDSQFVKQ</sequence>
<dbReference type="STRING" id="1245748.A0A397H571"/>
<dbReference type="AlphaFoldDB" id="A0A397H571"/>
<evidence type="ECO:0000256" key="5">
    <source>
        <dbReference type="ARBA" id="ARBA00022729"/>
    </source>
</evidence>
<dbReference type="SMART" id="SM00656">
    <property type="entry name" value="Amb_all"/>
    <property type="match status" value="1"/>
</dbReference>
<dbReference type="PANTHER" id="PTHR42748:SF7">
    <property type="entry name" value="NMRA LIKE REDOX SENSOR 1-RELATED"/>
    <property type="match status" value="1"/>
</dbReference>
<evidence type="ECO:0000313" key="13">
    <source>
        <dbReference type="Proteomes" id="UP000215289"/>
    </source>
</evidence>
<evidence type="ECO:0000256" key="10">
    <source>
        <dbReference type="RuleBase" id="RU361173"/>
    </source>
</evidence>
<dbReference type="InterPro" id="IPR036291">
    <property type="entry name" value="NAD(P)-bd_dom_sf"/>
</dbReference>
<dbReference type="InterPro" id="IPR051164">
    <property type="entry name" value="NmrA-like_oxidored"/>
</dbReference>
<evidence type="ECO:0000256" key="6">
    <source>
        <dbReference type="ARBA" id="ARBA00022857"/>
    </source>
</evidence>
<evidence type="ECO:0000256" key="1">
    <source>
        <dbReference type="ARBA" id="ARBA00004613"/>
    </source>
</evidence>
<accession>A0A397H571</accession>
<evidence type="ECO:0000256" key="9">
    <source>
        <dbReference type="ARBA" id="ARBA00023326"/>
    </source>
</evidence>
<dbReference type="InterPro" id="IPR011050">
    <property type="entry name" value="Pectin_lyase_fold/virulence"/>
</dbReference>
<evidence type="ECO:0000256" key="7">
    <source>
        <dbReference type="ARBA" id="ARBA00023239"/>
    </source>
</evidence>
<feature type="domain" description="Pectate lyase" evidence="11">
    <location>
        <begin position="33"/>
        <end position="267"/>
    </location>
</feature>